<feature type="transmembrane region" description="Helical" evidence="31">
    <location>
        <begin position="930"/>
        <end position="950"/>
    </location>
</feature>
<dbReference type="SFLD" id="SFLDF00027">
    <property type="entry name" value="p-type_atpase"/>
    <property type="match status" value="1"/>
</dbReference>
<dbReference type="InterPro" id="IPR021967">
    <property type="entry name" value="Nup98_C"/>
</dbReference>
<evidence type="ECO:0000256" key="29">
    <source>
        <dbReference type="PIRSR" id="PIRSR606539-3"/>
    </source>
</evidence>
<evidence type="ECO:0000256" key="2">
    <source>
        <dbReference type="ARBA" id="ARBA00004127"/>
    </source>
</evidence>
<keyword evidence="13 28" id="KW-0547">Nucleotide-binding</keyword>
<evidence type="ECO:0000256" key="15">
    <source>
        <dbReference type="ARBA" id="ARBA00022840"/>
    </source>
</evidence>
<feature type="binding site" evidence="28">
    <location>
        <position position="682"/>
    </location>
    <ligand>
        <name>ATP</name>
        <dbReference type="ChEBI" id="CHEBI:30616"/>
    </ligand>
</feature>
<feature type="region of interest" description="Disordered" evidence="30">
    <location>
        <begin position="2768"/>
        <end position="2787"/>
    </location>
</feature>
<feature type="active site" description="4-aspartylphosphate intermediate" evidence="27">
    <location>
        <position position="425"/>
    </location>
</feature>
<feature type="transmembrane region" description="Helical" evidence="31">
    <location>
        <begin position="878"/>
        <end position="900"/>
    </location>
</feature>
<dbReference type="GO" id="GO:0006606">
    <property type="term" value="P:protein import into nucleus"/>
    <property type="evidence" value="ECO:0007669"/>
    <property type="project" value="UniProtKB-ARBA"/>
</dbReference>
<evidence type="ECO:0000256" key="25">
    <source>
        <dbReference type="ARBA" id="ARBA00023242"/>
    </source>
</evidence>
<comment type="similarity">
    <text evidence="6">Belongs to the cation transport ATPase (P-type) (TC 3.A.3) family. Type IV subfamily.</text>
</comment>
<evidence type="ECO:0000256" key="27">
    <source>
        <dbReference type="PIRSR" id="PIRSR606539-1"/>
    </source>
</evidence>
<feature type="chain" id="PRO_5042216139" description="Nuclear pore complex protein Nup98-Nup96" evidence="32">
    <location>
        <begin position="22"/>
        <end position="3512"/>
    </location>
</feature>
<keyword evidence="16 29" id="KW-0460">Magnesium</keyword>
<keyword evidence="32" id="KW-0732">Signal</keyword>
<keyword evidence="22" id="KW-0445">Lipid transport</keyword>
<keyword evidence="17" id="KW-0653">Protein transport</keyword>
<dbReference type="GO" id="GO:0045332">
    <property type="term" value="P:phospholipid translocation"/>
    <property type="evidence" value="ECO:0007669"/>
    <property type="project" value="TreeGrafter"/>
</dbReference>
<feature type="binding site" evidence="28">
    <location>
        <position position="683"/>
    </location>
    <ligand>
        <name>ATP</name>
        <dbReference type="ChEBI" id="CHEBI:30616"/>
    </ligand>
</feature>
<dbReference type="GO" id="GO:0006890">
    <property type="term" value="P:retrograde vesicle-mediated transport, Golgi to endoplasmic reticulum"/>
    <property type="evidence" value="ECO:0007669"/>
    <property type="project" value="TreeGrafter"/>
</dbReference>
<evidence type="ECO:0000256" key="14">
    <source>
        <dbReference type="ARBA" id="ARBA00022816"/>
    </source>
</evidence>
<dbReference type="Pfam" id="PF13246">
    <property type="entry name" value="Cation_ATPase"/>
    <property type="match status" value="1"/>
</dbReference>
<dbReference type="GO" id="GO:0140326">
    <property type="term" value="F:ATPase-coupled intramembrane lipid transporter activity"/>
    <property type="evidence" value="ECO:0007669"/>
    <property type="project" value="UniProtKB-EC"/>
</dbReference>
<evidence type="ECO:0000256" key="3">
    <source>
        <dbReference type="ARBA" id="ARBA00004567"/>
    </source>
</evidence>
<proteinExistence type="inferred from homology"/>
<feature type="binding site" evidence="28">
    <location>
        <position position="684"/>
    </location>
    <ligand>
        <name>ATP</name>
        <dbReference type="ChEBI" id="CHEBI:30616"/>
    </ligand>
</feature>
<accession>A0AAF5D0J5</accession>
<comment type="similarity">
    <text evidence="5">Belongs to the APH-1 family.</text>
</comment>
<feature type="compositionally biased region" description="Polar residues" evidence="30">
    <location>
        <begin position="2503"/>
        <end position="2537"/>
    </location>
</feature>
<dbReference type="SFLD" id="SFLDG00002">
    <property type="entry name" value="C1.7:_P-type_atpase_like"/>
    <property type="match status" value="1"/>
</dbReference>
<dbReference type="Gene3D" id="3.40.1110.10">
    <property type="entry name" value="Calcium-transporting ATPase, cytoplasmic domain N"/>
    <property type="match status" value="1"/>
</dbReference>
<feature type="binding site" evidence="28">
    <location>
        <position position="795"/>
    </location>
    <ligand>
        <name>ATP</name>
        <dbReference type="ChEBI" id="CHEBI:30616"/>
    </ligand>
</feature>
<dbReference type="GO" id="GO:0005524">
    <property type="term" value="F:ATP binding"/>
    <property type="evidence" value="ECO:0007669"/>
    <property type="project" value="UniProtKB-KW"/>
</dbReference>
<feature type="transmembrane region" description="Helical" evidence="31">
    <location>
        <begin position="1804"/>
        <end position="1825"/>
    </location>
</feature>
<feature type="transmembrane region" description="Helical" evidence="31">
    <location>
        <begin position="1058"/>
        <end position="1078"/>
    </location>
</feature>
<evidence type="ECO:0000313" key="34">
    <source>
        <dbReference type="Proteomes" id="UP000035681"/>
    </source>
</evidence>
<dbReference type="Gene3D" id="1.25.40.690">
    <property type="match status" value="1"/>
</dbReference>
<feature type="transmembrane region" description="Helical" evidence="31">
    <location>
        <begin position="1231"/>
        <end position="1251"/>
    </location>
</feature>
<dbReference type="Gene3D" id="1.10.10.2360">
    <property type="match status" value="1"/>
</dbReference>
<dbReference type="FunFam" id="3.40.1110.10:FF:000117">
    <property type="entry name" value="Phospholipid-transporting ATPase"/>
    <property type="match status" value="1"/>
</dbReference>
<comment type="subcellular location">
    <subcellularLocation>
        <location evidence="2">Endomembrane system</location>
        <topology evidence="2">Multi-pass membrane protein</topology>
    </subcellularLocation>
    <subcellularLocation>
        <location evidence="4">Nucleus membrane</location>
        <topology evidence="4">Peripheral membrane protein</topology>
        <orientation evidence="4">Nucleoplasmic side</orientation>
    </subcellularLocation>
    <subcellularLocation>
        <location evidence="3">Nucleus</location>
        <location evidence="3">Nuclear pore complex</location>
    </subcellularLocation>
</comment>
<dbReference type="WBParaSite" id="TCONS_00004871.p1">
    <property type="protein sequence ID" value="TCONS_00004871.p1"/>
    <property type="gene ID" value="XLOC_003039"/>
</dbReference>
<evidence type="ECO:0000256" key="28">
    <source>
        <dbReference type="PIRSR" id="PIRSR606539-2"/>
    </source>
</evidence>
<dbReference type="GO" id="GO:0005643">
    <property type="term" value="C:nuclear pore"/>
    <property type="evidence" value="ECO:0007669"/>
    <property type="project" value="UniProtKB-SubCell"/>
</dbReference>
<feature type="transmembrane region" description="Helical" evidence="31">
    <location>
        <begin position="852"/>
        <end position="872"/>
    </location>
</feature>
<evidence type="ECO:0000256" key="20">
    <source>
        <dbReference type="ARBA" id="ARBA00022989"/>
    </source>
</evidence>
<dbReference type="FunFam" id="1.10.10.2360:FF:000001">
    <property type="entry name" value="Nuclear pore complex protein Nup98-Nup96"/>
    <property type="match status" value="1"/>
</dbReference>
<feature type="transmembrane region" description="Helical" evidence="31">
    <location>
        <begin position="1000"/>
        <end position="1020"/>
    </location>
</feature>
<dbReference type="Pfam" id="PF16212">
    <property type="entry name" value="PhoLip_ATPase_C"/>
    <property type="match status" value="1"/>
</dbReference>
<dbReference type="InterPro" id="IPR032631">
    <property type="entry name" value="P-type_ATPase_N"/>
</dbReference>
<keyword evidence="11 31" id="KW-0812">Transmembrane</keyword>
<dbReference type="PANTHER" id="PTHR24092">
    <property type="entry name" value="PROBABLE PHOSPHOLIPID-TRANSPORTING ATPASE"/>
    <property type="match status" value="1"/>
</dbReference>
<dbReference type="GO" id="GO:0000287">
    <property type="term" value="F:magnesium ion binding"/>
    <property type="evidence" value="ECO:0007669"/>
    <property type="project" value="InterPro"/>
</dbReference>
<feature type="transmembrane region" description="Helical" evidence="31">
    <location>
        <begin position="1871"/>
        <end position="1893"/>
    </location>
</feature>
<dbReference type="SUPFAM" id="SSF81660">
    <property type="entry name" value="Metal cation-transporting ATPase, ATP-binding domain N"/>
    <property type="match status" value="1"/>
</dbReference>
<dbReference type="GO" id="GO:0016887">
    <property type="term" value="F:ATP hydrolysis activity"/>
    <property type="evidence" value="ECO:0007669"/>
    <property type="project" value="InterPro"/>
</dbReference>
<feature type="compositionally biased region" description="Low complexity" evidence="30">
    <location>
        <begin position="2771"/>
        <end position="2787"/>
    </location>
</feature>
<feature type="binding site" evidence="28">
    <location>
        <position position="507"/>
    </location>
    <ligand>
        <name>ATP</name>
        <dbReference type="ChEBI" id="CHEBI:30616"/>
    </ligand>
</feature>
<feature type="transmembrane region" description="Helical" evidence="31">
    <location>
        <begin position="2005"/>
        <end position="2026"/>
    </location>
</feature>
<feature type="transmembrane region" description="Helical" evidence="31">
    <location>
        <begin position="340"/>
        <end position="359"/>
    </location>
</feature>
<dbReference type="PRINTS" id="PR00119">
    <property type="entry name" value="CATATPASE"/>
</dbReference>
<evidence type="ECO:0000256" key="19">
    <source>
        <dbReference type="ARBA" id="ARBA00022976"/>
    </source>
</evidence>
<keyword evidence="20 31" id="KW-1133">Transmembrane helix</keyword>
<dbReference type="SUPFAM" id="SSF56784">
    <property type="entry name" value="HAD-like"/>
    <property type="match status" value="1"/>
</dbReference>
<dbReference type="InterPro" id="IPR044492">
    <property type="entry name" value="P_typ_ATPase_HD_dom"/>
</dbReference>
<dbReference type="InterPro" id="IPR008250">
    <property type="entry name" value="ATPase_P-typ_transduc_dom_A_sf"/>
</dbReference>
<dbReference type="SUPFAM" id="SSF82215">
    <property type="entry name" value="C-terminal autoproteolytic domain of nucleoporin nup98"/>
    <property type="match status" value="1"/>
</dbReference>
<dbReference type="PANTHER" id="PTHR24092:SF5">
    <property type="entry name" value="PHOSPHOLIPID-TRANSPORTING ATPASE"/>
    <property type="match status" value="1"/>
</dbReference>
<evidence type="ECO:0000256" key="7">
    <source>
        <dbReference type="ARBA" id="ARBA00008926"/>
    </source>
</evidence>
<feature type="binding site" evidence="28">
    <location>
        <position position="602"/>
    </location>
    <ligand>
        <name>ATP</name>
        <dbReference type="ChEBI" id="CHEBI:30616"/>
    </ligand>
</feature>
<dbReference type="InterPro" id="IPR023214">
    <property type="entry name" value="HAD_sf"/>
</dbReference>
<comment type="catalytic activity">
    <reaction evidence="26">
        <text>ATP + H2O + phospholipidSide 1 = ADP + phosphate + phospholipidSide 2.</text>
        <dbReference type="EC" id="7.6.2.1"/>
    </reaction>
</comment>
<dbReference type="Pfam" id="PF04096">
    <property type="entry name" value="Nucleoporin2"/>
    <property type="match status" value="1"/>
</dbReference>
<evidence type="ECO:0000256" key="16">
    <source>
        <dbReference type="ARBA" id="ARBA00022842"/>
    </source>
</evidence>
<dbReference type="GO" id="GO:0005802">
    <property type="term" value="C:trans-Golgi network"/>
    <property type="evidence" value="ECO:0007669"/>
    <property type="project" value="TreeGrafter"/>
</dbReference>
<evidence type="ECO:0000256" key="10">
    <source>
        <dbReference type="ARBA" id="ARBA00022448"/>
    </source>
</evidence>
<dbReference type="NCBIfam" id="TIGR01652">
    <property type="entry name" value="ATPase-Plipid"/>
    <property type="match status" value="1"/>
</dbReference>
<dbReference type="Gene3D" id="3.30.1610.10">
    <property type="entry name" value="Peptidase S59, nucleoporin"/>
    <property type="match status" value="1"/>
</dbReference>
<evidence type="ECO:0000256" key="13">
    <source>
        <dbReference type="ARBA" id="ARBA00022741"/>
    </source>
</evidence>
<dbReference type="SUPFAM" id="SSF81665">
    <property type="entry name" value="Calcium ATPase, transmembrane domain M"/>
    <property type="match status" value="1"/>
</dbReference>
<keyword evidence="24 31" id="KW-0472">Membrane</keyword>
<dbReference type="InterPro" id="IPR023298">
    <property type="entry name" value="ATPase_P-typ_TM_dom_sf"/>
</dbReference>
<feature type="transmembrane region" description="Helical" evidence="31">
    <location>
        <begin position="956"/>
        <end position="979"/>
    </location>
</feature>
<feature type="binding site" evidence="28">
    <location>
        <position position="794"/>
    </location>
    <ligand>
        <name>ATP</name>
        <dbReference type="ChEBI" id="CHEBI:30616"/>
    </ligand>
</feature>
<evidence type="ECO:0000256" key="24">
    <source>
        <dbReference type="ARBA" id="ARBA00023136"/>
    </source>
</evidence>
<keyword evidence="15 28" id="KW-0067">ATP-binding</keyword>
<evidence type="ECO:0000256" key="23">
    <source>
        <dbReference type="ARBA" id="ARBA00023132"/>
    </source>
</evidence>
<dbReference type="InterPro" id="IPR018303">
    <property type="entry name" value="ATPase_P-typ_P_site"/>
</dbReference>
<keyword evidence="18" id="KW-1278">Translocase</keyword>
<dbReference type="Proteomes" id="UP000035681">
    <property type="component" value="Unplaced"/>
</dbReference>
<keyword evidence="19" id="KW-0914">Notch signaling pathway</keyword>
<evidence type="ECO:0000256" key="9">
    <source>
        <dbReference type="ARBA" id="ARBA00013472"/>
    </source>
</evidence>
<feature type="transmembrane region" description="Helical" evidence="31">
    <location>
        <begin position="1161"/>
        <end position="1184"/>
    </location>
</feature>
<dbReference type="EC" id="7.6.2.1" evidence="8"/>
<evidence type="ECO:0000256" key="12">
    <source>
        <dbReference type="ARBA" id="ARBA00022723"/>
    </source>
</evidence>
<feature type="compositionally biased region" description="Polar residues" evidence="30">
    <location>
        <begin position="2338"/>
        <end position="2351"/>
    </location>
</feature>
<feature type="binding site" evidence="28">
    <location>
        <position position="549"/>
    </location>
    <ligand>
        <name>ATP</name>
        <dbReference type="ChEBI" id="CHEBI:30616"/>
    </ligand>
</feature>
<dbReference type="GO" id="GO:0017056">
    <property type="term" value="F:structural constituent of nuclear pore"/>
    <property type="evidence" value="ECO:0007669"/>
    <property type="project" value="InterPro"/>
</dbReference>
<feature type="binding site" evidence="28">
    <location>
        <position position="427"/>
    </location>
    <ligand>
        <name>ATP</name>
        <dbReference type="ChEBI" id="CHEBI:30616"/>
    </ligand>
</feature>
<dbReference type="InterPro" id="IPR009294">
    <property type="entry name" value="Aph-1"/>
</dbReference>
<name>A0AAF5D0J5_STRER</name>
<evidence type="ECO:0000256" key="22">
    <source>
        <dbReference type="ARBA" id="ARBA00023055"/>
    </source>
</evidence>
<comment type="similarity">
    <text evidence="7">Belongs to the nucleoporin GLFG family.</text>
</comment>
<comment type="cofactor">
    <cofactor evidence="1 29">
        <name>Mg(2+)</name>
        <dbReference type="ChEBI" id="CHEBI:18420"/>
    </cofactor>
</comment>
<evidence type="ECO:0000256" key="21">
    <source>
        <dbReference type="ARBA" id="ARBA00023010"/>
    </source>
</evidence>
<feature type="domain" description="Peptidase S59" evidence="33">
    <location>
        <begin position="2810"/>
        <end position="2952"/>
    </location>
</feature>
<evidence type="ECO:0000256" key="1">
    <source>
        <dbReference type="ARBA" id="ARBA00001946"/>
    </source>
</evidence>
<feature type="transmembrane region" description="Helical" evidence="31">
    <location>
        <begin position="2076"/>
        <end position="2096"/>
    </location>
</feature>
<keyword evidence="12 29" id="KW-0479">Metal-binding</keyword>
<keyword evidence="21" id="KW-0811">Translocation</keyword>
<dbReference type="GO" id="GO:0051028">
    <property type="term" value="P:mRNA transport"/>
    <property type="evidence" value="ECO:0007669"/>
    <property type="project" value="UniProtKB-KW"/>
</dbReference>
<dbReference type="Pfam" id="PF06105">
    <property type="entry name" value="Aph-1"/>
    <property type="match status" value="1"/>
</dbReference>
<feature type="transmembrane region" description="Helical" evidence="31">
    <location>
        <begin position="1205"/>
        <end position="1225"/>
    </location>
</feature>
<dbReference type="InterPro" id="IPR032630">
    <property type="entry name" value="P_typ_ATPase_c"/>
</dbReference>
<evidence type="ECO:0000313" key="35">
    <source>
        <dbReference type="WBParaSite" id="TCONS_00004871.p1"/>
    </source>
</evidence>
<feature type="transmembrane region" description="Helical" evidence="31">
    <location>
        <begin position="2046"/>
        <end position="2069"/>
    </location>
</feature>
<evidence type="ECO:0000256" key="32">
    <source>
        <dbReference type="SAM" id="SignalP"/>
    </source>
</evidence>
<dbReference type="FunFam" id="3.40.50.1000:FF:000009">
    <property type="entry name" value="Phospholipid-transporting ATPase"/>
    <property type="match status" value="1"/>
</dbReference>
<dbReference type="GO" id="GO:0005768">
    <property type="term" value="C:endosome"/>
    <property type="evidence" value="ECO:0007669"/>
    <property type="project" value="TreeGrafter"/>
</dbReference>
<feature type="transmembrane region" description="Helical" evidence="31">
    <location>
        <begin position="1949"/>
        <end position="1973"/>
    </location>
</feature>
<dbReference type="NCBIfam" id="TIGR01494">
    <property type="entry name" value="ATPase_P-type"/>
    <property type="match status" value="2"/>
</dbReference>
<keyword evidence="34" id="KW-1185">Reference proteome</keyword>
<feature type="binding site" evidence="29">
    <location>
        <position position="795"/>
    </location>
    <ligand>
        <name>Mg(2+)</name>
        <dbReference type="ChEBI" id="CHEBI:18420"/>
    </ligand>
</feature>
<feature type="transmembrane region" description="Helical" evidence="31">
    <location>
        <begin position="1905"/>
        <end position="1929"/>
    </location>
</feature>
<feature type="binding site" evidence="28">
    <location>
        <position position="425"/>
    </location>
    <ligand>
        <name>ATP</name>
        <dbReference type="ChEBI" id="CHEBI:30616"/>
    </ligand>
</feature>
<evidence type="ECO:0000256" key="17">
    <source>
        <dbReference type="ARBA" id="ARBA00022927"/>
    </source>
</evidence>
<feature type="compositionally biased region" description="Low complexity" evidence="30">
    <location>
        <begin position="2352"/>
        <end position="2363"/>
    </location>
</feature>
<protein>
    <recommendedName>
        <fullName evidence="9">Nuclear pore complex protein Nup98-Nup96</fullName>
        <ecNumber evidence="8">7.6.2.1</ecNumber>
    </recommendedName>
</protein>
<evidence type="ECO:0000256" key="18">
    <source>
        <dbReference type="ARBA" id="ARBA00022967"/>
    </source>
</evidence>
<keyword evidence="23" id="KW-0906">Nuclear pore complex</keyword>
<dbReference type="GO" id="GO:0007219">
    <property type="term" value="P:Notch signaling pathway"/>
    <property type="evidence" value="ECO:0007669"/>
    <property type="project" value="UniProtKB-KW"/>
</dbReference>
<dbReference type="InterPro" id="IPR036903">
    <property type="entry name" value="Nup98_auto-Pept-S59_dom_sf"/>
</dbReference>
<reference evidence="35" key="1">
    <citation type="submission" date="2024-02" db="UniProtKB">
        <authorList>
            <consortium name="WormBaseParasite"/>
        </authorList>
    </citation>
    <scope>IDENTIFICATION</scope>
</reference>
<dbReference type="InterPro" id="IPR007230">
    <property type="entry name" value="Nup98_auto-Pept-S59_dom"/>
</dbReference>
<evidence type="ECO:0000256" key="30">
    <source>
        <dbReference type="SAM" id="MobiDB-lite"/>
    </source>
</evidence>
<feature type="binding site" evidence="28">
    <location>
        <position position="764"/>
    </location>
    <ligand>
        <name>ATP</name>
        <dbReference type="ChEBI" id="CHEBI:30616"/>
    </ligand>
</feature>
<evidence type="ECO:0000256" key="31">
    <source>
        <dbReference type="SAM" id="Phobius"/>
    </source>
</evidence>
<dbReference type="Pfam" id="PF21240">
    <property type="entry name" value="Nup98_GLEBS"/>
    <property type="match status" value="1"/>
</dbReference>
<evidence type="ECO:0000256" key="26">
    <source>
        <dbReference type="ARBA" id="ARBA00034036"/>
    </source>
</evidence>
<feature type="region of interest" description="Disordered" evidence="30">
    <location>
        <begin position="2493"/>
        <end position="2537"/>
    </location>
</feature>
<feature type="signal peptide" evidence="32">
    <location>
        <begin position="1"/>
        <end position="21"/>
    </location>
</feature>
<dbReference type="InterPro" id="IPR036412">
    <property type="entry name" value="HAD-like_sf"/>
</dbReference>
<keyword evidence="25" id="KW-0539">Nucleus</keyword>
<feature type="transmembrane region" description="Helical" evidence="31">
    <location>
        <begin position="136"/>
        <end position="155"/>
    </location>
</feature>
<evidence type="ECO:0000256" key="11">
    <source>
        <dbReference type="ARBA" id="ARBA00022692"/>
    </source>
</evidence>
<dbReference type="Pfam" id="PF16209">
    <property type="entry name" value="PhoLip_ATPase_N"/>
    <property type="match status" value="1"/>
</dbReference>
<evidence type="ECO:0000256" key="4">
    <source>
        <dbReference type="ARBA" id="ARBA00004620"/>
    </source>
</evidence>
<dbReference type="Pfam" id="PF12110">
    <property type="entry name" value="Nup96"/>
    <property type="match status" value="1"/>
</dbReference>
<feature type="region of interest" description="Disordered" evidence="30">
    <location>
        <begin position="2319"/>
        <end position="2375"/>
    </location>
</feature>
<dbReference type="InterPro" id="IPR025574">
    <property type="entry name" value="Nucleoporin_FG_rpt"/>
</dbReference>
<dbReference type="PROSITE" id="PS51434">
    <property type="entry name" value="NUP_C"/>
    <property type="match status" value="1"/>
</dbReference>
<dbReference type="Gene3D" id="3.40.50.1000">
    <property type="entry name" value="HAD superfamily/HAD-like"/>
    <property type="match status" value="1"/>
</dbReference>
<dbReference type="GO" id="GO:0016485">
    <property type="term" value="P:protein processing"/>
    <property type="evidence" value="ECO:0007669"/>
    <property type="project" value="InterPro"/>
</dbReference>
<feature type="binding site" evidence="29">
    <location>
        <position position="427"/>
    </location>
    <ligand>
        <name>Mg(2+)</name>
        <dbReference type="ChEBI" id="CHEBI:18420"/>
    </ligand>
</feature>
<feature type="binding site" evidence="28">
    <location>
        <position position="770"/>
    </location>
    <ligand>
        <name>ATP</name>
        <dbReference type="ChEBI" id="CHEBI:30616"/>
    </ligand>
</feature>
<dbReference type="GO" id="GO:0031965">
    <property type="term" value="C:nuclear membrane"/>
    <property type="evidence" value="ECO:0007669"/>
    <property type="project" value="UniProtKB-SubCell"/>
</dbReference>
<evidence type="ECO:0000259" key="33">
    <source>
        <dbReference type="PROSITE" id="PS51434"/>
    </source>
</evidence>
<keyword evidence="10" id="KW-0813">Transport</keyword>
<keyword evidence="14" id="KW-0509">mRNA transport</keyword>
<dbReference type="GO" id="GO:0006897">
    <property type="term" value="P:endocytosis"/>
    <property type="evidence" value="ECO:0007669"/>
    <property type="project" value="TreeGrafter"/>
</dbReference>
<evidence type="ECO:0000256" key="6">
    <source>
        <dbReference type="ARBA" id="ARBA00008109"/>
    </source>
</evidence>
<feature type="binding site" evidence="28">
    <location>
        <position position="573"/>
    </location>
    <ligand>
        <name>ATP</name>
        <dbReference type="ChEBI" id="CHEBI:30616"/>
    </ligand>
</feature>
<dbReference type="Gene3D" id="2.70.150.10">
    <property type="entry name" value="Calcium-transporting ATPase, cytoplasmic transduction domain A"/>
    <property type="match status" value="1"/>
</dbReference>
<dbReference type="InterPro" id="IPR006539">
    <property type="entry name" value="P-type_ATPase_IV"/>
</dbReference>
<evidence type="ECO:0000256" key="8">
    <source>
        <dbReference type="ARBA" id="ARBA00012189"/>
    </source>
</evidence>
<organism evidence="34 35">
    <name type="scientific">Strongyloides stercoralis</name>
    <name type="common">Threadworm</name>
    <dbReference type="NCBI Taxonomy" id="6248"/>
    <lineage>
        <taxon>Eukaryota</taxon>
        <taxon>Metazoa</taxon>
        <taxon>Ecdysozoa</taxon>
        <taxon>Nematoda</taxon>
        <taxon>Chromadorea</taxon>
        <taxon>Rhabditida</taxon>
        <taxon>Tylenchina</taxon>
        <taxon>Panagrolaimomorpha</taxon>
        <taxon>Strongyloidoidea</taxon>
        <taxon>Strongyloididae</taxon>
        <taxon>Strongyloides</taxon>
    </lineage>
</organism>
<feature type="region of interest" description="Disordered" evidence="30">
    <location>
        <begin position="2734"/>
        <end position="2763"/>
    </location>
</feature>
<feature type="binding site" evidence="29">
    <location>
        <position position="425"/>
    </location>
    <ligand>
        <name>Mg(2+)</name>
        <dbReference type="ChEBI" id="CHEBI:18420"/>
    </ligand>
</feature>
<sequence>SSNFQILQIRLFTLVCPNTTCLPWPGAFMVSPFQTRLPVTTSRGCFRRFYEGMFRCCRNMLRRKRSLHSRTLRLGYGPISGSHSNFVPNKVCNQKYNLFTFIPLVLFQQFKFFLNLYFLLMACTQFIPAIQIGAPITYWGPLGFVLTITLIREFFDDFARFLRDREMNGEKYEKLTRDGFVTIKSCQIQVGDLIMIHKDRRIPADVVLLRTTEKQGACFIRTDQLDGETDWKLRIAVPYTQNLTSDLELMNINCEVYAEKPQKDIHAFVGTFKVTNDDNTIHDCSLNVENVLWANTVLASGHAIGVVVYTGRETRSVMNTTLPDSKVGLLDMEVNNLTKILFLFVMVLSGVMVLMKGLDNNWYKYLIRFVLLFSYIIPISLRVNLDMAKLFYAWIVGRDKYIPDTVVRSSTITEEMGRIAYLLSDKTGTLTRNEMRFKKIHLGTVAFSTDSFSDVTKHVESAYRGTLGRHSFSVKLQTAVETIALCHNVTPIYENGTVSYQAASPDEVALVEWTEVVGVRLAERDLTSMTLQLNNGETRAFQILHLFPFTSESKRMGIIVKDQTTDEISLLMKGADTVMSKIVQYNDWLDEECSNMAREGLRTLVVAKKSLTPEQLADFEKQYHLAKMSLTDRNENMANVIKKLETDLQLICLTGVEDRLQDEVTQSLELLRNAGIKVWMLTGDKLETAICIAKSSGLFSRTDNVHVFGQVQTRTEAHSELNALRRKSDVALVMTGASLNVCLQYYEAEVAELVCGCVAVVCCRCSPEQKAQIVNLLKKYKSPQRIAAIGDGGNDVSMIQAAHAGIGIDANEGKQASLAADFSITQFKHVCRLLLVHGRFCYKRSCALSQFVMHRGLIISTMQAIFSCVFYFASVSLFQGFLMVAYSTVYTMLPVFSLVVDQDLTAANALAYPELYKELRKGRSLSYKTFCIWVIISLYQGSVIMYGALILFDSDFIHIVSISFTALIFTELIMVGLTIHTWHWAISFCCATDFVMYRHVLYSSIFISPIVPFLFCGIFHSSLQIIIAFFGAFIWIIAFLVSSTIWKIGSLLYDNIYFYAGLTIIIQEIFRILFYYIIRYGEKTLAKLESRSNVEVSGYSSMDRDINDVSAAAGFGMGVISQALLTVNNFVHDSKYGVPGIAKFVSLLHQSSGDTYIPKNLIISSLSVLVPCINLAYNLGWTMLTWKSLHKFDKQPFSFKNLFKCYGVYISIFTHFLVAAAATILTSFRSGGVFVNCIVLVVCPIFFYPNIVKMTEDEEKFYMIMNQNHLFRRVLDLTSTRDCHSLNHEITLDVQNLPGSNFWQASSGRGTIMSFCNFRRKCNFKITGDSYLFSIEDHKRIGGMMDEILDCLGNSKEVKIEVALTACFGEQLCDVISELRKDRITRISFCLDEVTNITGFGRIPRNIFYGLRNVREIILEIYNELQVSFVDYITDCAVYMEGVEVLIYFDTSIGRRLYNSFRYMLEKGIFLSLHEKSYHSQDYTLQYLTSIKYKSLHFFVGLSVHINSGELLEDYLSIFSKMENLKYLTLYFKDGYNNYSRKVLWGNPISFVVKFHSMRNLRKLKTLSLYNFSSKISGSLLVSLLKCFPTQVRSLKLHGFDRIDQEVCLEINKALPLLTTLMFSEIKNVGVQCLKKLKKLRFFITTQSDIVYIPRKIKACMVIDKECYENNEVNKKCCEAYRKTLIETGVFTKEYFFGGLENCSIFFNRFGSLVILSLQGNSEIIPSNFSNADKDLEIKTLDSTCLFSNGEYFPLSIKSKTPSTTNLPSLIWIGWESTSKYLNLFCISMAFLTFKRVGDTSEVVIPPLSLLLAEISIITFFLSLVKLCNLSKNDVARTMKKFFWKYDFKIMPPYPLALLLSFLYTTRVFTVINIIAILFGAFGSFFTLLISAITWKIASTIFDNIFFYAILSIIFQEFTRALLYYVFIYGEKQLLSCESRRKPINNQSLLMYTNLFEISVATGIGMGFVYQVIPGINYFIQYSNHNSLVVSGIVKFLETYKINPYFLQITISSIVLLYYNLIAIIINMAMTYQMWISLQNNYQSNFHMINIFKTCEFYLSIFTHIIIFIDFECLAGLLLVLPIIPLALLGVIQSAFGSPSTNTTSSFFGQQNKPQSLFGSTTSSNIFGSSNTGGSGFGASNTGNSIFGSNNLSSTTGGIFGNSNANTGSSIFGSNANKPSSGLFSSSFGSATTTPAVVGTTVKFEPLTISDTMMRNGKNENVQAKMMCITVMKQYETKCLEELRVEDYLANRKGPQAGSTSGFFGSSTTNSGGGLFGSTTNTTSGGIFGSSTTQKSGLFGSTTQNSGSVFGSNNQSTGSSLFGSNTNTPSTTGGGLFGSQTTSTGLFGSSNTSTQPTFGSPSTTGGGLFGNKPATTAFGSSTNTGTSLFGSPATSTSGFGTNTGTSTFGFGGTTTTTQQPSTGFSFGNTNTTTNTGTSIFGSKPAGASTSFGTFGSTNTGTTAFGSTTPATNSSSIFGNTTANKPLFGSTTTGGTTSGGLFGQTPSQTTSLFGSTQSAQPTTGFGSQPISNTTTQAPVSTQVVHQPIIIGSDVNQTAIQHALIDAQIAASPYGCSPLLKLSYEKKENKGKDDLEITSPFSKQRQMKFLASKSVDPAGAINLAPINKTLAAPSTTKLNTSVGGLQYKSFYSSKSANDSLVYKDKSFSRVNPLSNASSVSGAGELNTSSASGNVSSIANHSLLNKSSNSKGLKLKQVDPVVMATLLKTTPSRERVIENGCETPNAKSSAEVNRQGPLSHSTPHERNKIIETKNNSMNDASTTSNNDNTSIDVGNESSIVSNNEFPAGIKLFSGDYYIRPSLEEMGKLVSNGKVYLKKGLLVSRQGYGSVYWPGPIELSDVVIDDIVIINRREVIVYPDDENKPPLGEGLNRPAEISLECVWPVDPDTKEYIQDAERLEELKFSDRLERISLKEDSIFLNYKPSTGTWTFKVKHFSRYGFDDADENEAPMDSTVVLQQKQAIKRDNKAVVTPLRRSVNDIDLGDVSSIHMTTDCNSLYYDADNDGNFQFIKNEQSFIDFQNPDLRNISYTNADCGILEKKMKMDDLFNMSASLINGSVPFFGKRFEKNIDVVLPISKKAIELKTREPINKIPFIVRDSSLNLASFENVHIDLNVFNIKKFSTSFNNNFIFLRKDNFDIEPINILSEINLEQQCKLSSKLLDVNRSFTNDESSMEINDDGDINSRKNNIFRLLMEYVGILSDNNSIVSEEEISIYKFLNLFLSPNNTTENLKLEGILNWIADEASMLNECEISENKGYKLIFEYMCVGNIEKACDEAIKIDDFELASSLSNYGMMNDDDSICQSKIILDVWDMSNNNVNQDEYLFKIHMILGNVYEHKLSNNKTIRWDTGLHWKVALGIALLFMSSHKKTIKEVVNEFLKNTSCKIEENDIIMSIIKLCCGLEDNSTSVAKALLTFSNYEDYRLCWHIMNVLVSLMSDKVDGTTMNTIHLYYAEQLFHSACYDDAFFVLEHLSNNDLKKIHVENFKCRMPNHLSTI</sequence>
<dbReference type="InterPro" id="IPR001757">
    <property type="entry name" value="P_typ_ATPase"/>
</dbReference>
<feature type="binding site" evidence="29">
    <location>
        <position position="791"/>
    </location>
    <ligand>
        <name>Mg(2+)</name>
        <dbReference type="ChEBI" id="CHEBI:18420"/>
    </ligand>
</feature>
<dbReference type="InterPro" id="IPR023299">
    <property type="entry name" value="ATPase_P-typ_cyto_dom_N"/>
</dbReference>
<dbReference type="GO" id="GO:0005886">
    <property type="term" value="C:plasma membrane"/>
    <property type="evidence" value="ECO:0007669"/>
    <property type="project" value="TreeGrafter"/>
</dbReference>
<dbReference type="SFLD" id="SFLDS00003">
    <property type="entry name" value="Haloacid_Dehalogenase"/>
    <property type="match status" value="1"/>
</dbReference>
<feature type="transmembrane region" description="Helical" evidence="31">
    <location>
        <begin position="1026"/>
        <end position="1046"/>
    </location>
</feature>
<feature type="transmembrane region" description="Helical" evidence="31">
    <location>
        <begin position="1846"/>
        <end position="1865"/>
    </location>
</feature>
<feature type="binding site" evidence="28">
    <location>
        <position position="426"/>
    </location>
    <ligand>
        <name>ATP</name>
        <dbReference type="ChEBI" id="CHEBI:30616"/>
    </ligand>
</feature>
<dbReference type="PROSITE" id="PS00154">
    <property type="entry name" value="ATPASE_E1_E2"/>
    <property type="match status" value="1"/>
</dbReference>
<feature type="compositionally biased region" description="Polar residues" evidence="30">
    <location>
        <begin position="2742"/>
        <end position="2758"/>
    </location>
</feature>
<dbReference type="Pfam" id="PF13634">
    <property type="entry name" value="Nucleoporin_FG"/>
    <property type="match status" value="3"/>
</dbReference>
<evidence type="ECO:0000256" key="5">
    <source>
        <dbReference type="ARBA" id="ARBA00005577"/>
    </source>
</evidence>
<feature type="transmembrane region" description="Helical" evidence="31">
    <location>
        <begin position="365"/>
        <end position="385"/>
    </location>
</feature>
<dbReference type="SUPFAM" id="SSF81653">
    <property type="entry name" value="Calcium ATPase, transduction domain A"/>
    <property type="match status" value="1"/>
</dbReference>